<evidence type="ECO:0000256" key="2">
    <source>
        <dbReference type="SAM" id="MobiDB-lite"/>
    </source>
</evidence>
<reference evidence="5 6" key="1">
    <citation type="journal article" date="2014" name="Nat. Genet.">
        <title>Genome and transcriptome of the porcine whipworm Trichuris suis.</title>
        <authorList>
            <person name="Jex A.R."/>
            <person name="Nejsum P."/>
            <person name="Schwarz E.M."/>
            <person name="Hu L."/>
            <person name="Young N.D."/>
            <person name="Hall R.S."/>
            <person name="Korhonen P.K."/>
            <person name="Liao S."/>
            <person name="Thamsborg S."/>
            <person name="Xia J."/>
            <person name="Xu P."/>
            <person name="Wang S."/>
            <person name="Scheerlinck J.P."/>
            <person name="Hofmann A."/>
            <person name="Sternberg P.W."/>
            <person name="Wang J."/>
            <person name="Gasser R.B."/>
        </authorList>
    </citation>
    <scope>NUCLEOTIDE SEQUENCE [LARGE SCALE GENOMIC DNA]</scope>
    <source>
        <strain evidence="5">DCEP-RM93F</strain>
        <strain evidence="4">DCEP-RM93M</strain>
    </source>
</reference>
<evidence type="ECO:0000256" key="1">
    <source>
        <dbReference type="SAM" id="Coils"/>
    </source>
</evidence>
<gene>
    <name evidence="4" type="ORF">M513_12760</name>
    <name evidence="5" type="ORF">M514_12760</name>
</gene>
<dbReference type="Proteomes" id="UP000030764">
    <property type="component" value="Unassembled WGS sequence"/>
</dbReference>
<dbReference type="GO" id="GO:0005794">
    <property type="term" value="C:Golgi apparatus"/>
    <property type="evidence" value="ECO:0007669"/>
    <property type="project" value="TreeGrafter"/>
</dbReference>
<keyword evidence="1" id="KW-0175">Coiled coil</keyword>
<dbReference type="Gene3D" id="1.10.3970.10">
    <property type="entry name" value="BSD domain"/>
    <property type="match status" value="1"/>
</dbReference>
<feature type="region of interest" description="Disordered" evidence="2">
    <location>
        <begin position="1"/>
        <end position="34"/>
    </location>
</feature>
<dbReference type="InterPro" id="IPR051494">
    <property type="entry name" value="BSD_domain-containing"/>
</dbReference>
<dbReference type="GO" id="GO:0048172">
    <property type="term" value="P:regulation of short-term neuronal synaptic plasticity"/>
    <property type="evidence" value="ECO:0007669"/>
    <property type="project" value="TreeGrafter"/>
</dbReference>
<protein>
    <recommendedName>
        <fullName evidence="3">BSD domain-containing protein</fullName>
    </recommendedName>
</protein>
<dbReference type="InterPro" id="IPR035925">
    <property type="entry name" value="BSD_dom_sf"/>
</dbReference>
<dbReference type="Pfam" id="PF03909">
    <property type="entry name" value="BSD"/>
    <property type="match status" value="1"/>
</dbReference>
<dbReference type="EMBL" id="KL363376">
    <property type="protein sequence ID" value="KFD46344.1"/>
    <property type="molecule type" value="Genomic_DNA"/>
</dbReference>
<accession>A0A085N095</accession>
<feature type="compositionally biased region" description="Basic and acidic residues" evidence="2">
    <location>
        <begin position="1"/>
        <end position="21"/>
    </location>
</feature>
<evidence type="ECO:0000313" key="5">
    <source>
        <dbReference type="EMBL" id="KFD62891.1"/>
    </source>
</evidence>
<keyword evidence="6" id="KW-1185">Reference proteome</keyword>
<dbReference type="PROSITE" id="PS50858">
    <property type="entry name" value="BSD"/>
    <property type="match status" value="1"/>
</dbReference>
<organism evidence="5">
    <name type="scientific">Trichuris suis</name>
    <name type="common">pig whipworm</name>
    <dbReference type="NCBI Taxonomy" id="68888"/>
    <lineage>
        <taxon>Eukaryota</taxon>
        <taxon>Metazoa</taxon>
        <taxon>Ecdysozoa</taxon>
        <taxon>Nematoda</taxon>
        <taxon>Enoplea</taxon>
        <taxon>Dorylaimia</taxon>
        <taxon>Trichinellida</taxon>
        <taxon>Trichuridae</taxon>
        <taxon>Trichuris</taxon>
    </lineage>
</organism>
<dbReference type="Proteomes" id="UP000030758">
    <property type="component" value="Unassembled WGS sequence"/>
</dbReference>
<dbReference type="SMART" id="SM00751">
    <property type="entry name" value="BSD"/>
    <property type="match status" value="1"/>
</dbReference>
<dbReference type="AlphaFoldDB" id="A0A085N095"/>
<dbReference type="GO" id="GO:0038203">
    <property type="term" value="P:TORC2 signaling"/>
    <property type="evidence" value="ECO:0007669"/>
    <property type="project" value="TreeGrafter"/>
</dbReference>
<feature type="compositionally biased region" description="Basic and acidic residues" evidence="2">
    <location>
        <begin position="192"/>
        <end position="201"/>
    </location>
</feature>
<feature type="region of interest" description="Disordered" evidence="2">
    <location>
        <begin position="192"/>
        <end position="213"/>
    </location>
</feature>
<name>A0A085N095_9BILA</name>
<dbReference type="PANTHER" id="PTHR16019:SF6">
    <property type="entry name" value="SYNAPSE-ASSOCIATED PROTEIN 1"/>
    <property type="match status" value="1"/>
</dbReference>
<dbReference type="SUPFAM" id="SSF140383">
    <property type="entry name" value="BSD domain-like"/>
    <property type="match status" value="1"/>
</dbReference>
<feature type="domain" description="BSD" evidence="3">
    <location>
        <begin position="150"/>
        <end position="185"/>
    </location>
</feature>
<dbReference type="InterPro" id="IPR005607">
    <property type="entry name" value="BSD_dom"/>
</dbReference>
<evidence type="ECO:0000313" key="4">
    <source>
        <dbReference type="EMBL" id="KFD46344.1"/>
    </source>
</evidence>
<dbReference type="EMBL" id="KL367585">
    <property type="protein sequence ID" value="KFD62891.1"/>
    <property type="molecule type" value="Genomic_DNA"/>
</dbReference>
<feature type="coiled-coil region" evidence="1">
    <location>
        <begin position="229"/>
        <end position="260"/>
    </location>
</feature>
<evidence type="ECO:0000259" key="3">
    <source>
        <dbReference type="PROSITE" id="PS50858"/>
    </source>
</evidence>
<dbReference type="OrthoDB" id="47923at2759"/>
<dbReference type="GO" id="GO:0005634">
    <property type="term" value="C:nucleus"/>
    <property type="evidence" value="ECO:0007669"/>
    <property type="project" value="TreeGrafter"/>
</dbReference>
<proteinExistence type="predicted"/>
<dbReference type="PANTHER" id="PTHR16019">
    <property type="entry name" value="SYNAPSE-ASSOCIATED PROTEIN"/>
    <property type="match status" value="1"/>
</dbReference>
<sequence length="260" mass="29427">MEVSSKDNSKANHVTDQRDESALESDAQPERSKSHFFPSFSTLLCNLKSGTEEIIAGANKLIKGTENVLWTKTALSKFLLEQQKFIEQQSAEQIVAQAVPPWTGCKDEYSIKRQCLSLSSVEDNLLREPPAGCDFSFDFSSYLPQAVGALEADPNLQQLRFTLVPKKISEETFWRNYFFRVSLIRKAAEREDIPAGERSDVEESNIPYSSGGDWESQLLTDLDEYELVAAQNSQENQKWIEEIEKALDEEMENVKNNLSA</sequence>
<evidence type="ECO:0000313" key="6">
    <source>
        <dbReference type="Proteomes" id="UP000030764"/>
    </source>
</evidence>